<dbReference type="Gene3D" id="1.20.1740.10">
    <property type="entry name" value="Amino acid/polyamine transporter I"/>
    <property type="match status" value="1"/>
</dbReference>
<comment type="caution">
    <text evidence="9">The sequence shown here is derived from an EMBL/GenBank/DDBJ whole genome shotgun (WGS) entry which is preliminary data.</text>
</comment>
<feature type="transmembrane region" description="Helical" evidence="8">
    <location>
        <begin position="314"/>
        <end position="337"/>
    </location>
</feature>
<feature type="transmembrane region" description="Helical" evidence="8">
    <location>
        <begin position="114"/>
        <end position="131"/>
    </location>
</feature>
<feature type="transmembrane region" description="Helical" evidence="8">
    <location>
        <begin position="349"/>
        <end position="374"/>
    </location>
</feature>
<reference evidence="9 10" key="1">
    <citation type="journal article" date="2016" name="Nat. Commun.">
        <title>Thousands of microbial genomes shed light on interconnected biogeochemical processes in an aquifer system.</title>
        <authorList>
            <person name="Anantharaman K."/>
            <person name="Brown C.T."/>
            <person name="Hug L.A."/>
            <person name="Sharon I."/>
            <person name="Castelle C.J."/>
            <person name="Probst A.J."/>
            <person name="Thomas B.C."/>
            <person name="Singh A."/>
            <person name="Wilkins M.J."/>
            <person name="Karaoz U."/>
            <person name="Brodie E.L."/>
            <person name="Williams K.H."/>
            <person name="Hubbard S.S."/>
            <person name="Banfield J.F."/>
        </authorList>
    </citation>
    <scope>NUCLEOTIDE SEQUENCE [LARGE SCALE GENOMIC DNA]</scope>
</reference>
<feature type="transmembrane region" description="Helical" evidence="8">
    <location>
        <begin position="255"/>
        <end position="277"/>
    </location>
</feature>
<keyword evidence="6 8" id="KW-1133">Transmembrane helix</keyword>
<feature type="transmembrane region" description="Helical" evidence="8">
    <location>
        <begin position="78"/>
        <end position="102"/>
    </location>
</feature>
<evidence type="ECO:0008006" key="11">
    <source>
        <dbReference type="Google" id="ProtNLM"/>
    </source>
</evidence>
<feature type="transmembrane region" description="Helical" evidence="8">
    <location>
        <begin position="37"/>
        <end position="57"/>
    </location>
</feature>
<proteinExistence type="predicted"/>
<evidence type="ECO:0000256" key="6">
    <source>
        <dbReference type="ARBA" id="ARBA00022989"/>
    </source>
</evidence>
<feature type="transmembrane region" description="Helical" evidence="8">
    <location>
        <begin position="289"/>
        <end position="308"/>
    </location>
</feature>
<feature type="transmembrane region" description="Helical" evidence="8">
    <location>
        <begin position="178"/>
        <end position="202"/>
    </location>
</feature>
<keyword evidence="2" id="KW-0813">Transport</keyword>
<protein>
    <recommendedName>
        <fullName evidence="11">Amino acid transporter transmembrane domain-containing protein</fullName>
    </recommendedName>
</protein>
<dbReference type="InterPro" id="IPR018227">
    <property type="entry name" value="Amino_acid_transport_2"/>
</dbReference>
<dbReference type="STRING" id="1798404.A3B92_01085"/>
<dbReference type="Pfam" id="PF03222">
    <property type="entry name" value="Trp_Tyr_perm"/>
    <property type="match status" value="1"/>
</dbReference>
<sequence length="375" mass="41330">MYKNIILPASILAGTIIGAGIFSLPFVFNAAGMPAGLFYLLFFSVIYIFIYIFYADVMLRTSGEHRFVGYARIYFGNWGFWAALLFGLAQLFFVLTIYLILAPSFSGLFFPDDYLSQLLIFWFLGSAAILFDTKRVASLEFIIVAGIITIIFLIFGLGAKSVFFVNWSIIGDFSSRSLVLFGPVLFALSGSLAVPEVVSYFRESGISISFLKKSLILGSFLPAFIYAAFVVGILGLSPKVSEDAVSGLVGYAPSYILVFLGILGFLSLISSYIVAGLNARRVLQYDLNLSGRLSRFLVILIPLALYFLGFQNFLGLVTFVGAVFLPLESIFIIFMWLRADKGAEAPPILVGNFVRTSIPFLILVFLTGLIYVIIK</sequence>
<evidence type="ECO:0000256" key="2">
    <source>
        <dbReference type="ARBA" id="ARBA00022448"/>
    </source>
</evidence>
<dbReference type="AlphaFoldDB" id="A0A1G1ZHT7"/>
<keyword evidence="4" id="KW-0997">Cell inner membrane</keyword>
<feature type="transmembrane region" description="Helical" evidence="8">
    <location>
        <begin position="214"/>
        <end position="235"/>
    </location>
</feature>
<dbReference type="GO" id="GO:0005886">
    <property type="term" value="C:plasma membrane"/>
    <property type="evidence" value="ECO:0007669"/>
    <property type="project" value="UniProtKB-SubCell"/>
</dbReference>
<evidence type="ECO:0000313" key="9">
    <source>
        <dbReference type="EMBL" id="OGY64124.1"/>
    </source>
</evidence>
<dbReference type="EMBL" id="MHJG01000009">
    <property type="protein sequence ID" value="OGY64124.1"/>
    <property type="molecule type" value="Genomic_DNA"/>
</dbReference>
<evidence type="ECO:0000256" key="7">
    <source>
        <dbReference type="ARBA" id="ARBA00023136"/>
    </source>
</evidence>
<feature type="transmembrane region" description="Helical" evidence="8">
    <location>
        <begin position="7"/>
        <end position="31"/>
    </location>
</feature>
<comment type="subcellular location">
    <subcellularLocation>
        <location evidence="1">Cell inner membrane</location>
        <topology evidence="1">Multi-pass membrane protein</topology>
    </subcellularLocation>
</comment>
<keyword evidence="5 8" id="KW-0812">Transmembrane</keyword>
<accession>A0A1G1ZHT7</accession>
<keyword evidence="3" id="KW-1003">Cell membrane</keyword>
<evidence type="ECO:0000256" key="4">
    <source>
        <dbReference type="ARBA" id="ARBA00022519"/>
    </source>
</evidence>
<organism evidence="9 10">
    <name type="scientific">Candidatus Harrisonbacteria bacterium RIFCSPHIGHO2_02_FULL_42_16</name>
    <dbReference type="NCBI Taxonomy" id="1798404"/>
    <lineage>
        <taxon>Bacteria</taxon>
        <taxon>Candidatus Harrisoniibacteriota</taxon>
    </lineage>
</organism>
<evidence type="ECO:0000256" key="8">
    <source>
        <dbReference type="SAM" id="Phobius"/>
    </source>
</evidence>
<gene>
    <name evidence="9" type="ORF">A3B92_01085</name>
</gene>
<evidence type="ECO:0000256" key="1">
    <source>
        <dbReference type="ARBA" id="ARBA00004429"/>
    </source>
</evidence>
<name>A0A1G1ZHT7_9BACT</name>
<keyword evidence="7 8" id="KW-0472">Membrane</keyword>
<feature type="transmembrane region" description="Helical" evidence="8">
    <location>
        <begin position="138"/>
        <end position="158"/>
    </location>
</feature>
<dbReference type="Proteomes" id="UP000177960">
    <property type="component" value="Unassembled WGS sequence"/>
</dbReference>
<evidence type="ECO:0000256" key="5">
    <source>
        <dbReference type="ARBA" id="ARBA00022692"/>
    </source>
</evidence>
<evidence type="ECO:0000313" key="10">
    <source>
        <dbReference type="Proteomes" id="UP000177960"/>
    </source>
</evidence>
<dbReference type="GO" id="GO:0003333">
    <property type="term" value="P:amino acid transmembrane transport"/>
    <property type="evidence" value="ECO:0007669"/>
    <property type="project" value="InterPro"/>
</dbReference>
<evidence type="ECO:0000256" key="3">
    <source>
        <dbReference type="ARBA" id="ARBA00022475"/>
    </source>
</evidence>